<dbReference type="EMBL" id="CP002059">
    <property type="protein sequence ID" value="ADI64429.1"/>
    <property type="molecule type" value="Genomic_DNA"/>
</dbReference>
<proteinExistence type="predicted"/>
<organism evidence="1 2">
    <name type="scientific">Nostoc azollae (strain 0708)</name>
    <name type="common">Anabaena azollae (strain 0708)</name>
    <dbReference type="NCBI Taxonomy" id="551115"/>
    <lineage>
        <taxon>Bacteria</taxon>
        <taxon>Bacillati</taxon>
        <taxon>Cyanobacteriota</taxon>
        <taxon>Cyanophyceae</taxon>
        <taxon>Nostocales</taxon>
        <taxon>Nostocaceae</taxon>
        <taxon>Trichormus</taxon>
    </lineage>
</organism>
<evidence type="ECO:0000313" key="2">
    <source>
        <dbReference type="Proteomes" id="UP000001511"/>
    </source>
</evidence>
<dbReference type="HOGENOM" id="CLU_136610_0_0_3"/>
<evidence type="ECO:0000313" key="1">
    <source>
        <dbReference type="EMBL" id="ADI64429.1"/>
    </source>
</evidence>
<sequence>MSALIKYQEIINWVKTQNLPLDTSEALKLPDHLLGITHDDLVQVLYSSDDRYYVVIMIKYHNSGIASRVKGIFACDAPLEPRYLTKIPNVCHRINILGEYQKPYKVAWVFTNIEVDK</sequence>
<keyword evidence="2" id="KW-1185">Reference proteome</keyword>
<dbReference type="AlphaFoldDB" id="D7DYV0"/>
<dbReference type="RefSeq" id="WP_013191446.1">
    <property type="nucleotide sequence ID" value="NC_014248.1"/>
</dbReference>
<dbReference type="eggNOG" id="ENOG5031YMV">
    <property type="taxonomic scope" value="Bacteria"/>
</dbReference>
<protein>
    <submittedName>
        <fullName evidence="1">Uncharacterized protein</fullName>
    </submittedName>
</protein>
<gene>
    <name evidence="1" type="ordered locus">Aazo_2531</name>
</gene>
<accession>D7DYV0</accession>
<dbReference type="Proteomes" id="UP000001511">
    <property type="component" value="Chromosome"/>
</dbReference>
<name>D7DYV0_NOSA0</name>
<reference evidence="1 2" key="1">
    <citation type="journal article" date="2010" name="PLoS ONE">
        <title>Genome erosion in a nitrogen-fixing vertically transmitted endosymbiotic multicellular cyanobacterium.</title>
        <authorList>
            <person name="Ran L."/>
            <person name="Larsson J."/>
            <person name="Vigil-Stenman T."/>
            <person name="Nylander J.A."/>
            <person name="Ininbergs K."/>
            <person name="Zheng W.W."/>
            <person name="Lapidus A."/>
            <person name="Lowry S."/>
            <person name="Haselkorn R."/>
            <person name="Bergman B."/>
        </authorList>
    </citation>
    <scope>NUCLEOTIDE SEQUENCE [LARGE SCALE GENOMIC DNA]</scope>
    <source>
        <strain evidence="1 2">0708</strain>
    </source>
</reference>
<dbReference type="KEGG" id="naz:Aazo_2531"/>